<organism evidence="1 2">
    <name type="scientific">Fistulifera solaris</name>
    <name type="common">Oleaginous diatom</name>
    <dbReference type="NCBI Taxonomy" id="1519565"/>
    <lineage>
        <taxon>Eukaryota</taxon>
        <taxon>Sar</taxon>
        <taxon>Stramenopiles</taxon>
        <taxon>Ochrophyta</taxon>
        <taxon>Bacillariophyta</taxon>
        <taxon>Bacillariophyceae</taxon>
        <taxon>Bacillariophycidae</taxon>
        <taxon>Naviculales</taxon>
        <taxon>Naviculaceae</taxon>
        <taxon>Fistulifera</taxon>
    </lineage>
</organism>
<dbReference type="Gene3D" id="3.30.420.140">
    <property type="entry name" value="YqgF/RNase H-like domain"/>
    <property type="match status" value="1"/>
</dbReference>
<dbReference type="Proteomes" id="UP000198406">
    <property type="component" value="Unassembled WGS sequence"/>
</dbReference>
<dbReference type="EMBL" id="BDSP01000114">
    <property type="protein sequence ID" value="GAX17292.1"/>
    <property type="molecule type" value="Genomic_DNA"/>
</dbReference>
<dbReference type="InParanoid" id="A0A1Z5JTV2"/>
<comment type="caution">
    <text evidence="1">The sequence shown here is derived from an EMBL/GenBank/DDBJ whole genome shotgun (WGS) entry which is preliminary data.</text>
</comment>
<dbReference type="InterPro" id="IPR037027">
    <property type="entry name" value="YqgF/RNaseH-like_dom_sf"/>
</dbReference>
<protein>
    <submittedName>
        <fullName evidence="1">Uncharacterized protein</fullName>
    </submittedName>
</protein>
<evidence type="ECO:0000313" key="2">
    <source>
        <dbReference type="Proteomes" id="UP000198406"/>
    </source>
</evidence>
<keyword evidence="2" id="KW-1185">Reference proteome</keyword>
<reference evidence="1 2" key="1">
    <citation type="journal article" date="2015" name="Plant Cell">
        <title>Oil accumulation by the oleaginous diatom Fistulifera solaris as revealed by the genome and transcriptome.</title>
        <authorList>
            <person name="Tanaka T."/>
            <person name="Maeda Y."/>
            <person name="Veluchamy A."/>
            <person name="Tanaka M."/>
            <person name="Abida H."/>
            <person name="Marechal E."/>
            <person name="Bowler C."/>
            <person name="Muto M."/>
            <person name="Sunaga Y."/>
            <person name="Tanaka M."/>
            <person name="Yoshino T."/>
            <person name="Taniguchi T."/>
            <person name="Fukuda Y."/>
            <person name="Nemoto M."/>
            <person name="Matsumoto M."/>
            <person name="Wong P.S."/>
            <person name="Aburatani S."/>
            <person name="Fujibuchi W."/>
        </authorList>
    </citation>
    <scope>NUCLEOTIDE SEQUENCE [LARGE SCALE GENOMIC DNA]</scope>
    <source>
        <strain evidence="1 2">JPCC DA0580</strain>
    </source>
</reference>
<dbReference type="OrthoDB" id="43004at2759"/>
<accession>A0A1Z5JTV2</accession>
<evidence type="ECO:0000313" key="1">
    <source>
        <dbReference type="EMBL" id="GAX17292.1"/>
    </source>
</evidence>
<sequence>MATRSITSFLKSPSAVAHALDWGKTAGKTLLNLSITGDKIDLTLGSHPEFDEPLQQLPSIPLRYETVANKKTLKAEVGNELADVLQKFNVCGMVVNWPVQQEGWVGKPAGKVLHTLDQLATNKRVVNQNRPICLWDEEHNTLPEDDWGRTALYSRSTKKSLHVASKEQYKDPKYVAADIWSDYCAAHFPEVSQPLYAARVSSERPAQLAFVAQANPKKVFASS</sequence>
<dbReference type="GO" id="GO:0006139">
    <property type="term" value="P:nucleobase-containing compound metabolic process"/>
    <property type="evidence" value="ECO:0007669"/>
    <property type="project" value="InterPro"/>
</dbReference>
<dbReference type="AlphaFoldDB" id="A0A1Z5JTV2"/>
<proteinExistence type="predicted"/>
<gene>
    <name evidence="1" type="ORF">FisN_10Lh151</name>
</gene>
<name>A0A1Z5JTV2_FISSO</name>